<proteinExistence type="predicted"/>
<gene>
    <name evidence="2" type="ORF">ACK3FC_12130</name>
</gene>
<keyword evidence="3" id="KW-1185">Reference proteome</keyword>
<evidence type="ECO:0000313" key="2">
    <source>
        <dbReference type="EMBL" id="MFN6507944.1"/>
    </source>
</evidence>
<accession>A0ABW9KXP3</accession>
<evidence type="ECO:0008006" key="4">
    <source>
        <dbReference type="Google" id="ProtNLM"/>
    </source>
</evidence>
<reference evidence="2 3" key="1">
    <citation type="submission" date="2024-12" db="EMBL/GenBank/DDBJ databases">
        <authorList>
            <person name="Alaofin S."/>
            <person name="Velasco D."/>
            <person name="Li D."/>
            <person name="Baldwin T."/>
            <person name="Liu Z."/>
            <person name="Schachterle J.K."/>
        </authorList>
    </citation>
    <scope>NUCLEOTIDE SEQUENCE [LARGE SCALE GENOMIC DNA]</scope>
    <source>
        <strain evidence="2 3">B1</strain>
    </source>
</reference>
<dbReference type="EMBL" id="JBKAMQ010000002">
    <property type="protein sequence ID" value="MFN6507944.1"/>
    <property type="molecule type" value="Genomic_DNA"/>
</dbReference>
<organism evidence="2 3">
    <name type="scientific">Xanthomonas translucens pv. translucens</name>
    <dbReference type="NCBI Taxonomy" id="134875"/>
    <lineage>
        <taxon>Bacteria</taxon>
        <taxon>Pseudomonadati</taxon>
        <taxon>Pseudomonadota</taxon>
        <taxon>Gammaproteobacteria</taxon>
        <taxon>Lysobacterales</taxon>
        <taxon>Lysobacteraceae</taxon>
        <taxon>Xanthomonas</taxon>
        <taxon>Xanthomonas translucens group</taxon>
    </lineage>
</organism>
<comment type="caution">
    <text evidence="2">The sequence shown here is derived from an EMBL/GenBank/DDBJ whole genome shotgun (WGS) entry which is preliminary data.</text>
</comment>
<protein>
    <recommendedName>
        <fullName evidence="4">Type III effector protein</fullName>
    </recommendedName>
</protein>
<dbReference type="RefSeq" id="WP_230939916.1">
    <property type="nucleotide sequence ID" value="NZ_CP064004.1"/>
</dbReference>
<feature type="region of interest" description="Disordered" evidence="1">
    <location>
        <begin position="215"/>
        <end position="235"/>
    </location>
</feature>
<evidence type="ECO:0000313" key="3">
    <source>
        <dbReference type="Proteomes" id="UP001635788"/>
    </source>
</evidence>
<feature type="region of interest" description="Disordered" evidence="1">
    <location>
        <begin position="1"/>
        <end position="178"/>
    </location>
</feature>
<name>A0ABW9KXP3_XANCT</name>
<feature type="compositionally biased region" description="Low complexity" evidence="1">
    <location>
        <begin position="131"/>
        <end position="153"/>
    </location>
</feature>
<dbReference type="Proteomes" id="UP001635788">
    <property type="component" value="Unassembled WGS sequence"/>
</dbReference>
<sequence length="433" mass="47656">MKLSFFNKSRVAPEPTATPAGNHVHGAAKTDGAASIPQPLGRAPRSHSGGDAGRPKDLLSAMQKSLNSAQKSLLSLQRKISQQQTATSQRPSREASGPANVAGRRPTATATATATAFSKQQRHATQASGNAPQRSTRPPAAAAPTRPAPQAGPMRRPAQAKAMEDMPSRAQPKPTTHYGKHDALINMLHEERDPTPLEQHLLNELKAELTVPKHRADHAQAQAQAEKPTAQRARQEPSIRALNAELAALDKAKYAISSKMLEEDRGPTPQEQRVLDSRTALIKTRNEARDRQLANMLHALGPLETISAPKTTTSRLASVQQDVMQFNASKLRSAQEQGLQPAKFARHYARAERRLQSLRDSGAPFTNVQRLQRMMEGYDNLVNLENIVRHTDDQLQRMGGPRLMDSMPTLPEERTQMRENDYAEQEEAMRNGY</sequence>
<feature type="compositionally biased region" description="Polar residues" evidence="1">
    <location>
        <begin position="117"/>
        <end position="130"/>
    </location>
</feature>
<evidence type="ECO:0000256" key="1">
    <source>
        <dbReference type="SAM" id="MobiDB-lite"/>
    </source>
</evidence>
<feature type="compositionally biased region" description="Low complexity" evidence="1">
    <location>
        <begin position="107"/>
        <end position="116"/>
    </location>
</feature>
<feature type="compositionally biased region" description="Polar residues" evidence="1">
    <location>
        <begin position="62"/>
        <end position="90"/>
    </location>
</feature>